<sequence length="232" mass="26586">MVENYTEEVLKARQISQQAIEKEYPNVLELLKLMDEYIVSLINRFESVSGMGEIDNYKLALIVSFIRTQLIISEHILNSELIEVTILERKQIELIARLSEIDKKTNNKEGLHKLKGKTPNIGNGNVSENLKNMYGMFSEIAHSSKTEPFALIAENTDNDTIGYSVLPEYNSTNTIVALGNHIQLFFDFVIYMFSFQEAFIPSYTNDDDDMELINNLIEKGKLAKLSVFDRFK</sequence>
<comment type="caution">
    <text evidence="1">The sequence shown here is derived from an EMBL/GenBank/DDBJ whole genome shotgun (WGS) entry which is preliminary data.</text>
</comment>
<protein>
    <submittedName>
        <fullName evidence="1">Uncharacterized protein</fullName>
    </submittedName>
</protein>
<name>A0ABV5FNW6_9FLAO</name>
<evidence type="ECO:0000313" key="2">
    <source>
        <dbReference type="Proteomes" id="UP001589589"/>
    </source>
</evidence>
<dbReference type="Proteomes" id="UP001589589">
    <property type="component" value="Unassembled WGS sequence"/>
</dbReference>
<dbReference type="EMBL" id="JBHMEX010000036">
    <property type="protein sequence ID" value="MFB9064821.1"/>
    <property type="molecule type" value="Genomic_DNA"/>
</dbReference>
<accession>A0ABV5FNW6</accession>
<proteinExistence type="predicted"/>
<keyword evidence="2" id="KW-1185">Reference proteome</keyword>
<organism evidence="1 2">
    <name type="scientific">Flavobacterium branchiarum</name>
    <dbReference type="NCBI Taxonomy" id="1114870"/>
    <lineage>
        <taxon>Bacteria</taxon>
        <taxon>Pseudomonadati</taxon>
        <taxon>Bacteroidota</taxon>
        <taxon>Flavobacteriia</taxon>
        <taxon>Flavobacteriales</taxon>
        <taxon>Flavobacteriaceae</taxon>
        <taxon>Flavobacterium</taxon>
    </lineage>
</organism>
<evidence type="ECO:0000313" key="1">
    <source>
        <dbReference type="EMBL" id="MFB9064821.1"/>
    </source>
</evidence>
<dbReference type="RefSeq" id="WP_290266398.1">
    <property type="nucleotide sequence ID" value="NZ_JAUFQQ010000005.1"/>
</dbReference>
<gene>
    <name evidence="1" type="ORF">ACFFUQ_12385</name>
</gene>
<reference evidence="1 2" key="1">
    <citation type="submission" date="2024-09" db="EMBL/GenBank/DDBJ databases">
        <authorList>
            <person name="Sun Q."/>
            <person name="Mori K."/>
        </authorList>
    </citation>
    <scope>NUCLEOTIDE SEQUENCE [LARGE SCALE GENOMIC DNA]</scope>
    <source>
        <strain evidence="1 2">CECT 7908</strain>
    </source>
</reference>